<proteinExistence type="predicted"/>
<sequence length="55" mass="5726">MREIVLRSFLTLGSLSRLAGVVTAVASIAADERASRSTHRDGRTGAGGGTLCGHW</sequence>
<evidence type="ECO:0000313" key="3">
    <source>
        <dbReference type="EMBL" id="SUD47500.1"/>
    </source>
</evidence>
<dbReference type="RefSeq" id="WP_157533629.1">
    <property type="nucleotide sequence ID" value="NZ_JADLRH010000002.1"/>
</dbReference>
<keyword evidence="4" id="KW-1185">Reference proteome</keyword>
<gene>
    <name evidence="3" type="ORF">NCTC1934_04813</name>
</gene>
<feature type="region of interest" description="Disordered" evidence="1">
    <location>
        <begin position="33"/>
        <end position="55"/>
    </location>
</feature>
<feature type="signal peptide" evidence="2">
    <location>
        <begin position="1"/>
        <end position="19"/>
    </location>
</feature>
<keyword evidence="2" id="KW-0732">Signal</keyword>
<dbReference type="EMBL" id="UGRY01000003">
    <property type="protein sequence ID" value="SUD47500.1"/>
    <property type="molecule type" value="Genomic_DNA"/>
</dbReference>
<name>A0A379JGB7_9NOCA</name>
<dbReference type="AlphaFoldDB" id="A0A379JGB7"/>
<feature type="chain" id="PRO_5039230094" evidence="2">
    <location>
        <begin position="20"/>
        <end position="55"/>
    </location>
</feature>
<feature type="compositionally biased region" description="Gly residues" evidence="1">
    <location>
        <begin position="44"/>
        <end position="55"/>
    </location>
</feature>
<protein>
    <submittedName>
        <fullName evidence="3">Uncharacterized protein</fullName>
    </submittedName>
</protein>
<evidence type="ECO:0000256" key="1">
    <source>
        <dbReference type="SAM" id="MobiDB-lite"/>
    </source>
</evidence>
<evidence type="ECO:0000256" key="2">
    <source>
        <dbReference type="SAM" id="SignalP"/>
    </source>
</evidence>
<reference evidence="3 4" key="1">
    <citation type="submission" date="2018-06" db="EMBL/GenBank/DDBJ databases">
        <authorList>
            <consortium name="Pathogen Informatics"/>
            <person name="Doyle S."/>
        </authorList>
    </citation>
    <scope>NUCLEOTIDE SEQUENCE [LARGE SCALE GENOMIC DNA]</scope>
    <source>
        <strain evidence="3 4">NCTC1934</strain>
    </source>
</reference>
<organism evidence="3 4">
    <name type="scientific">Nocardia otitidiscaviarum</name>
    <dbReference type="NCBI Taxonomy" id="1823"/>
    <lineage>
        <taxon>Bacteria</taxon>
        <taxon>Bacillati</taxon>
        <taxon>Actinomycetota</taxon>
        <taxon>Actinomycetes</taxon>
        <taxon>Mycobacteriales</taxon>
        <taxon>Nocardiaceae</taxon>
        <taxon>Nocardia</taxon>
    </lineage>
</organism>
<accession>A0A379JGB7</accession>
<dbReference type="Proteomes" id="UP000255467">
    <property type="component" value="Unassembled WGS sequence"/>
</dbReference>
<evidence type="ECO:0000313" key="4">
    <source>
        <dbReference type="Proteomes" id="UP000255467"/>
    </source>
</evidence>
<dbReference type="STRING" id="1406858.GCA_000710895_00425"/>
<feature type="compositionally biased region" description="Basic and acidic residues" evidence="1">
    <location>
        <begin position="33"/>
        <end position="43"/>
    </location>
</feature>